<comment type="caution">
    <text evidence="1">The sequence shown here is derived from an EMBL/GenBank/DDBJ whole genome shotgun (WGS) entry which is preliminary data.</text>
</comment>
<dbReference type="EMBL" id="CM056783">
    <property type="protein sequence ID" value="KAJ8727090.1"/>
    <property type="molecule type" value="Genomic_DNA"/>
</dbReference>
<proteinExistence type="predicted"/>
<evidence type="ECO:0000313" key="1">
    <source>
        <dbReference type="EMBL" id="KAJ8727090.1"/>
    </source>
</evidence>
<dbReference type="Proteomes" id="UP001231649">
    <property type="component" value="Chromosome 7"/>
</dbReference>
<sequence>MALYPVIILFTLCDIIIKYASTNASHFEVTACHENSSSLQIVPNTPRVVDVVPGSVVHLWCHFCDDIEDYFPKLWFYKPRGNKQAEILSDIENNDFSTKLVITPVHILNIHDFDENNSGIYTCRSPETTDKGNIFMYNLEGILNVEISPKVGTFIQWQEYNRNYLYTINKKFIISEEEPFKSLRKNLNKTLKLTTIWENWGECKAVDRQKGVRKRIGRCHIQPTVVNAILEIKPMDVGSDTFLSYLTDGYYISCRSLHLNKAAPKLSQILSNIPDFEEEEPCHVVKRVKHKINRKKHKTIKQVEENSHVTLSCTEAVSNSDLKWFKDAKLLNPVSRNKKNKNEEEPHISISANNSLHISHIRKNEEGNYSCLTNGKTVQVFEVIIVSKSKLLNQEFIRYSIYLGFVLSLAMTCYCAGVYVAWHRRSSFVDPLNINKKGTYEYHRLQREREKLLK</sequence>
<evidence type="ECO:0000313" key="2">
    <source>
        <dbReference type="Proteomes" id="UP001231649"/>
    </source>
</evidence>
<gene>
    <name evidence="1" type="ORF">PYW08_015487</name>
</gene>
<reference evidence="1" key="1">
    <citation type="submission" date="2023-03" db="EMBL/GenBank/DDBJ databases">
        <title>Chromosome-level genomes of two armyworms, Mythimna separata and Mythimna loreyi, provide insights into the biosynthesis and reception of sex pheromones.</title>
        <authorList>
            <person name="Zhao H."/>
        </authorList>
    </citation>
    <scope>NUCLEOTIDE SEQUENCE</scope>
    <source>
        <strain evidence="1">BeijingLab</strain>
    </source>
</reference>
<organism evidence="1 2">
    <name type="scientific">Mythimna loreyi</name>
    <dbReference type="NCBI Taxonomy" id="667449"/>
    <lineage>
        <taxon>Eukaryota</taxon>
        <taxon>Metazoa</taxon>
        <taxon>Ecdysozoa</taxon>
        <taxon>Arthropoda</taxon>
        <taxon>Hexapoda</taxon>
        <taxon>Insecta</taxon>
        <taxon>Pterygota</taxon>
        <taxon>Neoptera</taxon>
        <taxon>Endopterygota</taxon>
        <taxon>Lepidoptera</taxon>
        <taxon>Glossata</taxon>
        <taxon>Ditrysia</taxon>
        <taxon>Noctuoidea</taxon>
        <taxon>Noctuidae</taxon>
        <taxon>Noctuinae</taxon>
        <taxon>Hadenini</taxon>
        <taxon>Mythimna</taxon>
    </lineage>
</organism>
<accession>A0ACC2QYF5</accession>
<keyword evidence="2" id="KW-1185">Reference proteome</keyword>
<protein>
    <submittedName>
        <fullName evidence="1">Uncharacterized protein</fullName>
    </submittedName>
</protein>
<name>A0ACC2QYF5_9NEOP</name>